<dbReference type="PANTHER" id="PTHR30518">
    <property type="entry name" value="ENDOLYTIC MUREIN TRANSGLYCOSYLASE"/>
    <property type="match status" value="1"/>
</dbReference>
<dbReference type="PANTHER" id="PTHR30518:SF2">
    <property type="entry name" value="ENDOLYTIC MUREIN TRANSGLYCOSYLASE"/>
    <property type="match status" value="1"/>
</dbReference>
<dbReference type="EMBL" id="CP016761">
    <property type="protein sequence ID" value="ANX13243.1"/>
    <property type="molecule type" value="Genomic_DNA"/>
</dbReference>
<keyword evidence="6 7" id="KW-0961">Cell wall biogenesis/degradation</keyword>
<gene>
    <name evidence="7" type="primary">mltG</name>
    <name evidence="8" type="ORF">ABE41_014640</name>
</gene>
<dbReference type="Pfam" id="PF02618">
    <property type="entry name" value="YceG"/>
    <property type="match status" value="1"/>
</dbReference>
<keyword evidence="3 7" id="KW-1133">Transmembrane helix</keyword>
<comment type="function">
    <text evidence="7">Functions as a peptidoglycan terminase that cleaves nascent peptidoglycan strands endolytically to terminate their elongation.</text>
</comment>
<dbReference type="GO" id="GO:0009252">
    <property type="term" value="P:peptidoglycan biosynthetic process"/>
    <property type="evidence" value="ECO:0007669"/>
    <property type="project" value="UniProtKB-UniRule"/>
</dbReference>
<dbReference type="CDD" id="cd08010">
    <property type="entry name" value="MltG_like"/>
    <property type="match status" value="1"/>
</dbReference>
<dbReference type="Proteomes" id="UP000077412">
    <property type="component" value="Chromosome"/>
</dbReference>
<dbReference type="HAMAP" id="MF_02065">
    <property type="entry name" value="MltG"/>
    <property type="match status" value="1"/>
</dbReference>
<protein>
    <recommendedName>
        <fullName evidence="7">Endolytic murein transglycosylase</fullName>
        <ecNumber evidence="7">4.2.2.29</ecNumber>
    </recommendedName>
    <alternativeName>
        <fullName evidence="7">Peptidoglycan lytic transglycosylase</fullName>
    </alternativeName>
    <alternativeName>
        <fullName evidence="7">Peptidoglycan polymerization terminase</fullName>
    </alternativeName>
</protein>
<dbReference type="InterPro" id="IPR003770">
    <property type="entry name" value="MLTG-like"/>
</dbReference>
<sequence>MNTLLKRILLISLIVLAFFSIWIGYETRPVEGRAEKPFILNEKSDFQKLAENLEKEGFIKNKLLFYIYGTITGKKSKVVAGEHTLKYGTGYKELLADLSTLDRETEAVEMIIPEGITVIEIADRLSKKGITSRDEFLKTSKTWDSLREDQFESLQLEDKKLQKGTKYAMEGILFPDTYFFEKQLDAAEVIRQMTDRFIEKTESIEIKTDQTLYEWITLASIIEKEALLNKEKPVIAGVFMNRIQDSKKLQSCSTVQYLLDKPKATLRRKDLKIKSPYNTYLNDGLPPGPIASPDLQSLKAAANPEKHDYYYFVAKQDGTWSHYFSKTYKEHRKYTNLSGNY</sequence>
<evidence type="ECO:0000256" key="5">
    <source>
        <dbReference type="ARBA" id="ARBA00023239"/>
    </source>
</evidence>
<evidence type="ECO:0000313" key="9">
    <source>
        <dbReference type="Proteomes" id="UP000077412"/>
    </source>
</evidence>
<dbReference type="EC" id="4.2.2.29" evidence="7"/>
<feature type="site" description="Important for catalytic activity" evidence="7">
    <location>
        <position position="225"/>
    </location>
</feature>
<dbReference type="Gene3D" id="3.30.160.60">
    <property type="entry name" value="Classic Zinc Finger"/>
    <property type="match status" value="1"/>
</dbReference>
<keyword evidence="5 7" id="KW-0456">Lyase</keyword>
<evidence type="ECO:0000313" key="8">
    <source>
        <dbReference type="EMBL" id="ANX13243.1"/>
    </source>
</evidence>
<reference evidence="8 9" key="1">
    <citation type="submission" date="2016-08" db="EMBL/GenBank/DDBJ databases">
        <title>Complete genome sequence of Fictibacillus arsenicus G25-54, a strain with toxicity to nematodes and a potential arsenic-resistance activity.</title>
        <authorList>
            <person name="Zheng Z."/>
        </authorList>
    </citation>
    <scope>NUCLEOTIDE SEQUENCE [LARGE SCALE GENOMIC DNA]</scope>
    <source>
        <strain evidence="8 9">G25-54</strain>
    </source>
</reference>
<feature type="transmembrane region" description="Helical" evidence="7">
    <location>
        <begin position="7"/>
        <end position="25"/>
    </location>
</feature>
<keyword evidence="1 7" id="KW-1003">Cell membrane</keyword>
<dbReference type="GO" id="GO:0071555">
    <property type="term" value="P:cell wall organization"/>
    <property type="evidence" value="ECO:0007669"/>
    <property type="project" value="UniProtKB-KW"/>
</dbReference>
<dbReference type="KEGG" id="far:ABE41_014640"/>
<evidence type="ECO:0000256" key="7">
    <source>
        <dbReference type="HAMAP-Rule" id="MF_02065"/>
    </source>
</evidence>
<dbReference type="GO" id="GO:0008932">
    <property type="term" value="F:lytic endotransglycosylase activity"/>
    <property type="evidence" value="ECO:0007669"/>
    <property type="project" value="UniProtKB-UniRule"/>
</dbReference>
<comment type="similarity">
    <text evidence="7">Belongs to the transglycosylase MltG family.</text>
</comment>
<name>A0A1B1Z6Z2_9BACL</name>
<evidence type="ECO:0000256" key="4">
    <source>
        <dbReference type="ARBA" id="ARBA00023136"/>
    </source>
</evidence>
<dbReference type="Gene3D" id="3.30.1490.480">
    <property type="entry name" value="Endolytic murein transglycosylase"/>
    <property type="match status" value="2"/>
</dbReference>
<comment type="subcellular location">
    <subcellularLocation>
        <location evidence="7">Cell membrane</location>
        <topology evidence="7">Single-pass membrane protein</topology>
    </subcellularLocation>
</comment>
<evidence type="ECO:0000256" key="3">
    <source>
        <dbReference type="ARBA" id="ARBA00022989"/>
    </source>
</evidence>
<proteinExistence type="inferred from homology"/>
<dbReference type="STRING" id="255247.ABE41_014640"/>
<accession>A0A1B1Z6Z2</accession>
<evidence type="ECO:0000256" key="6">
    <source>
        <dbReference type="ARBA" id="ARBA00023316"/>
    </source>
</evidence>
<dbReference type="NCBIfam" id="TIGR00247">
    <property type="entry name" value="endolytic transglycosylase MltG"/>
    <property type="match status" value="1"/>
</dbReference>
<dbReference type="RefSeq" id="WP_066291759.1">
    <property type="nucleotide sequence ID" value="NZ_CP016761.1"/>
</dbReference>
<keyword evidence="2 7" id="KW-0812">Transmembrane</keyword>
<evidence type="ECO:0000256" key="1">
    <source>
        <dbReference type="ARBA" id="ARBA00022475"/>
    </source>
</evidence>
<dbReference type="OrthoDB" id="9814591at2"/>
<evidence type="ECO:0000256" key="2">
    <source>
        <dbReference type="ARBA" id="ARBA00022692"/>
    </source>
</evidence>
<dbReference type="GO" id="GO:0005886">
    <property type="term" value="C:plasma membrane"/>
    <property type="evidence" value="ECO:0007669"/>
    <property type="project" value="UniProtKB-SubCell"/>
</dbReference>
<comment type="catalytic activity">
    <reaction evidence="7">
        <text>a peptidoglycan chain = a peptidoglycan chain with N-acetyl-1,6-anhydromuramyl-[peptide] at the reducing end + a peptidoglycan chain with N-acetylglucosamine at the non-reducing end.</text>
        <dbReference type="EC" id="4.2.2.29"/>
    </reaction>
</comment>
<organism evidence="8 9">
    <name type="scientific">Fictibacillus arsenicus</name>
    <dbReference type="NCBI Taxonomy" id="255247"/>
    <lineage>
        <taxon>Bacteria</taxon>
        <taxon>Bacillati</taxon>
        <taxon>Bacillota</taxon>
        <taxon>Bacilli</taxon>
        <taxon>Bacillales</taxon>
        <taxon>Fictibacillaceae</taxon>
        <taxon>Fictibacillus</taxon>
    </lineage>
</organism>
<keyword evidence="4 7" id="KW-0472">Membrane</keyword>
<dbReference type="AlphaFoldDB" id="A0A1B1Z6Z2"/>
<keyword evidence="9" id="KW-1185">Reference proteome</keyword>